<keyword evidence="2" id="KW-1185">Reference proteome</keyword>
<comment type="caution">
    <text evidence="1">The sequence shown here is derived from an EMBL/GenBank/DDBJ whole genome shotgun (WGS) entry which is preliminary data.</text>
</comment>
<gene>
    <name evidence="1" type="ORF">K0M31_020502</name>
</gene>
<evidence type="ECO:0000313" key="1">
    <source>
        <dbReference type="EMBL" id="KAK1132698.1"/>
    </source>
</evidence>
<dbReference type="Proteomes" id="UP001177670">
    <property type="component" value="Unassembled WGS sequence"/>
</dbReference>
<evidence type="ECO:0000313" key="2">
    <source>
        <dbReference type="Proteomes" id="UP001177670"/>
    </source>
</evidence>
<name>A0AA40G7U8_9HYME</name>
<organism evidence="1 2">
    <name type="scientific">Melipona bicolor</name>
    <dbReference type="NCBI Taxonomy" id="60889"/>
    <lineage>
        <taxon>Eukaryota</taxon>
        <taxon>Metazoa</taxon>
        <taxon>Ecdysozoa</taxon>
        <taxon>Arthropoda</taxon>
        <taxon>Hexapoda</taxon>
        <taxon>Insecta</taxon>
        <taxon>Pterygota</taxon>
        <taxon>Neoptera</taxon>
        <taxon>Endopterygota</taxon>
        <taxon>Hymenoptera</taxon>
        <taxon>Apocrita</taxon>
        <taxon>Aculeata</taxon>
        <taxon>Apoidea</taxon>
        <taxon>Anthophila</taxon>
        <taxon>Apidae</taxon>
        <taxon>Melipona</taxon>
    </lineage>
</organism>
<protein>
    <submittedName>
        <fullName evidence="1">Uncharacterized protein</fullName>
    </submittedName>
</protein>
<proteinExistence type="predicted"/>
<sequence length="108" mass="12204">MGVLFSILALAAAAASSWFLILHNSTFPSPFPFPAPSRPVTRFSSAIVPNFLEHLYSATDVVFCTMSEFFHSCNSVLHRYFPIFSEYLYHLTNITINNIYKLCDSCLN</sequence>
<dbReference type="EMBL" id="JAHYIQ010000004">
    <property type="protein sequence ID" value="KAK1132698.1"/>
    <property type="molecule type" value="Genomic_DNA"/>
</dbReference>
<accession>A0AA40G7U8</accession>
<dbReference type="AlphaFoldDB" id="A0AA40G7U8"/>
<reference evidence="1" key="1">
    <citation type="submission" date="2021-10" db="EMBL/GenBank/DDBJ databases">
        <title>Melipona bicolor Genome sequencing and assembly.</title>
        <authorList>
            <person name="Araujo N.S."/>
            <person name="Arias M.C."/>
        </authorList>
    </citation>
    <scope>NUCLEOTIDE SEQUENCE</scope>
    <source>
        <strain evidence="1">USP_2M_L1-L4_2017</strain>
        <tissue evidence="1">Whole body</tissue>
    </source>
</reference>